<keyword evidence="4 5" id="KW-0472">Membrane</keyword>
<comment type="subcellular location">
    <subcellularLocation>
        <location evidence="1">Cell membrane</location>
        <topology evidence="1">Multi-pass membrane protein</topology>
    </subcellularLocation>
</comment>
<evidence type="ECO:0000256" key="3">
    <source>
        <dbReference type="ARBA" id="ARBA00022989"/>
    </source>
</evidence>
<dbReference type="PANTHER" id="PTHR42723">
    <property type="entry name" value="CHLOROPHYLL SYNTHASE"/>
    <property type="match status" value="1"/>
</dbReference>
<feature type="transmembrane region" description="Helical" evidence="5">
    <location>
        <begin position="240"/>
        <end position="258"/>
    </location>
</feature>
<feature type="transmembrane region" description="Helical" evidence="5">
    <location>
        <begin position="170"/>
        <end position="190"/>
    </location>
</feature>
<proteinExistence type="predicted"/>
<evidence type="ECO:0000256" key="2">
    <source>
        <dbReference type="ARBA" id="ARBA00022692"/>
    </source>
</evidence>
<dbReference type="Proteomes" id="UP001500420">
    <property type="component" value="Unassembled WGS sequence"/>
</dbReference>
<name>A0AAV3T4X2_9EURY</name>
<keyword evidence="7" id="KW-1185">Reference proteome</keyword>
<dbReference type="InterPro" id="IPR044878">
    <property type="entry name" value="UbiA_sf"/>
</dbReference>
<evidence type="ECO:0000313" key="7">
    <source>
        <dbReference type="Proteomes" id="UP001500420"/>
    </source>
</evidence>
<dbReference type="InterPro" id="IPR050475">
    <property type="entry name" value="Prenyltransferase_related"/>
</dbReference>
<dbReference type="Gene3D" id="1.10.357.140">
    <property type="entry name" value="UbiA prenyltransferase"/>
    <property type="match status" value="1"/>
</dbReference>
<organism evidence="6 7">
    <name type="scientific">Natronoarchaeum mannanilyticum</name>
    <dbReference type="NCBI Taxonomy" id="926360"/>
    <lineage>
        <taxon>Archaea</taxon>
        <taxon>Methanobacteriati</taxon>
        <taxon>Methanobacteriota</taxon>
        <taxon>Stenosarchaea group</taxon>
        <taxon>Halobacteria</taxon>
        <taxon>Halobacteriales</taxon>
        <taxon>Natronoarchaeaceae</taxon>
    </lineage>
</organism>
<feature type="transmembrane region" description="Helical" evidence="5">
    <location>
        <begin position="146"/>
        <end position="164"/>
    </location>
</feature>
<dbReference type="Gene3D" id="1.20.120.1780">
    <property type="entry name" value="UbiA prenyltransferase"/>
    <property type="match status" value="1"/>
</dbReference>
<dbReference type="PANTHER" id="PTHR42723:SF1">
    <property type="entry name" value="CHLOROPHYLL SYNTHASE, CHLOROPLASTIC"/>
    <property type="match status" value="1"/>
</dbReference>
<feature type="transmembrane region" description="Helical" evidence="5">
    <location>
        <begin position="265"/>
        <end position="285"/>
    </location>
</feature>
<comment type="caution">
    <text evidence="6">The sequence shown here is derived from an EMBL/GenBank/DDBJ whole genome shotgun (WGS) entry which is preliminary data.</text>
</comment>
<feature type="transmembrane region" description="Helical" evidence="5">
    <location>
        <begin position="53"/>
        <end position="72"/>
    </location>
</feature>
<dbReference type="Pfam" id="PF01040">
    <property type="entry name" value="UbiA"/>
    <property type="match status" value="1"/>
</dbReference>
<feature type="transmembrane region" description="Helical" evidence="5">
    <location>
        <begin position="117"/>
        <end position="134"/>
    </location>
</feature>
<evidence type="ECO:0000313" key="6">
    <source>
        <dbReference type="EMBL" id="GAA0662613.1"/>
    </source>
</evidence>
<dbReference type="GO" id="GO:0005886">
    <property type="term" value="C:plasma membrane"/>
    <property type="evidence" value="ECO:0007669"/>
    <property type="project" value="UniProtKB-SubCell"/>
</dbReference>
<protein>
    <submittedName>
        <fullName evidence="6">UbiA prenyltransferase family protein</fullName>
    </submittedName>
</protein>
<dbReference type="EMBL" id="BAAADV010000001">
    <property type="protein sequence ID" value="GAA0662613.1"/>
    <property type="molecule type" value="Genomic_DNA"/>
</dbReference>
<evidence type="ECO:0000256" key="4">
    <source>
        <dbReference type="ARBA" id="ARBA00023136"/>
    </source>
</evidence>
<gene>
    <name evidence="6" type="ORF">GCM10009020_03920</name>
</gene>
<evidence type="ECO:0000256" key="1">
    <source>
        <dbReference type="ARBA" id="ARBA00004651"/>
    </source>
</evidence>
<feature type="transmembrane region" description="Helical" evidence="5">
    <location>
        <begin position="93"/>
        <end position="111"/>
    </location>
</feature>
<dbReference type="InterPro" id="IPR000537">
    <property type="entry name" value="UbiA_prenyltransferase"/>
</dbReference>
<dbReference type="GO" id="GO:0016765">
    <property type="term" value="F:transferase activity, transferring alkyl or aryl (other than methyl) groups"/>
    <property type="evidence" value="ECO:0007669"/>
    <property type="project" value="InterPro"/>
</dbReference>
<evidence type="ECO:0000256" key="5">
    <source>
        <dbReference type="SAM" id="Phobius"/>
    </source>
</evidence>
<feature type="transmembrane region" description="Helical" evidence="5">
    <location>
        <begin position="216"/>
        <end position="234"/>
    </location>
</feature>
<accession>A0AAV3T4X2</accession>
<keyword evidence="3 5" id="KW-1133">Transmembrane helix</keyword>
<dbReference type="AlphaFoldDB" id="A0AAV3T4X2"/>
<feature type="transmembrane region" description="Helical" evidence="5">
    <location>
        <begin position="21"/>
        <end position="47"/>
    </location>
</feature>
<sequence>MMQRVRAAGRRFGATAVRTAVLALVHSGVWISLGAASVAVATMLLAGFPLDPVPAFVAFAATTLVYGLDRVLDREADAQNLPGRASFAREHGRALLIAGVALYLVAARIALAWGPPGLAAMTLPPAVVALYSGVGVKRLFLVKNLLVGAAWGLLPLGVGAYFGAIRSTGVVALAGFFAAMLTIAAAIFDVKDIEGDRARGVRTLPAEYGPRTTRRLAACATVGVAASVAAAVAASALPPGFLALLPYCAYVVCYSLVATPERGPLFYGFVVDGEHTALALLLFALELLG</sequence>
<keyword evidence="2 5" id="KW-0812">Transmembrane</keyword>
<reference evidence="6 7" key="1">
    <citation type="journal article" date="2019" name="Int. J. Syst. Evol. Microbiol.">
        <title>The Global Catalogue of Microorganisms (GCM) 10K type strain sequencing project: providing services to taxonomists for standard genome sequencing and annotation.</title>
        <authorList>
            <consortium name="The Broad Institute Genomics Platform"/>
            <consortium name="The Broad Institute Genome Sequencing Center for Infectious Disease"/>
            <person name="Wu L."/>
            <person name="Ma J."/>
        </authorList>
    </citation>
    <scope>NUCLEOTIDE SEQUENCE [LARGE SCALE GENOMIC DNA]</scope>
    <source>
        <strain evidence="6 7">JCM 16328</strain>
    </source>
</reference>